<gene>
    <name evidence="2" type="ORF">NIASO_17045</name>
</gene>
<dbReference type="HOGENOM" id="CLU_3101388_0_0_10"/>
<reference evidence="2 3" key="1">
    <citation type="submission" date="2013-12" db="EMBL/GenBank/DDBJ databases">
        <authorList>
            <consortium name="DOE Joint Genome Institute"/>
            <person name="Eisen J."/>
            <person name="Huntemann M."/>
            <person name="Han J."/>
            <person name="Chen A."/>
            <person name="Kyrpides N."/>
            <person name="Mavromatis K."/>
            <person name="Markowitz V."/>
            <person name="Palaniappan K."/>
            <person name="Ivanova N."/>
            <person name="Schaumberg A."/>
            <person name="Pati A."/>
            <person name="Liolios K."/>
            <person name="Nordberg H.P."/>
            <person name="Cantor M.N."/>
            <person name="Hua S.X."/>
            <person name="Woyke T."/>
        </authorList>
    </citation>
    <scope>NUCLEOTIDE SEQUENCE [LARGE SCALE GENOMIC DNA]</scope>
    <source>
        <strain evidence="3">DSM 19437</strain>
    </source>
</reference>
<protein>
    <submittedName>
        <fullName evidence="2">Uncharacterized protein</fullName>
    </submittedName>
</protein>
<dbReference type="Proteomes" id="UP000003586">
    <property type="component" value="Chromosome"/>
</dbReference>
<keyword evidence="3" id="KW-1185">Reference proteome</keyword>
<evidence type="ECO:0000313" key="2">
    <source>
        <dbReference type="EMBL" id="AHF17932.1"/>
    </source>
</evidence>
<feature type="compositionally biased region" description="Basic residues" evidence="1">
    <location>
        <begin position="8"/>
        <end position="22"/>
    </location>
</feature>
<dbReference type="STRING" id="929713.NIASO_17045"/>
<name>W0F4J2_9BACT</name>
<feature type="region of interest" description="Disordered" evidence="1">
    <location>
        <begin position="1"/>
        <end position="28"/>
    </location>
</feature>
<dbReference type="AlphaFoldDB" id="W0F4J2"/>
<dbReference type="EMBL" id="CP007035">
    <property type="protein sequence ID" value="AHF17932.1"/>
    <property type="molecule type" value="Genomic_DNA"/>
</dbReference>
<evidence type="ECO:0000313" key="3">
    <source>
        <dbReference type="Proteomes" id="UP000003586"/>
    </source>
</evidence>
<dbReference type="KEGG" id="nso:NIASO_17045"/>
<accession>W0F4J2</accession>
<proteinExistence type="predicted"/>
<evidence type="ECO:0000256" key="1">
    <source>
        <dbReference type="SAM" id="MobiDB-lite"/>
    </source>
</evidence>
<organism evidence="2 3">
    <name type="scientific">Niabella soli DSM 19437</name>
    <dbReference type="NCBI Taxonomy" id="929713"/>
    <lineage>
        <taxon>Bacteria</taxon>
        <taxon>Pseudomonadati</taxon>
        <taxon>Bacteroidota</taxon>
        <taxon>Chitinophagia</taxon>
        <taxon>Chitinophagales</taxon>
        <taxon>Chitinophagaceae</taxon>
        <taxon>Niabella</taxon>
    </lineage>
</organism>
<sequence>MMPAKGASTRKKGSHGCHRKAQKHEVSKCERDVIEGLQGNKSVKSVSLHFS</sequence>